<dbReference type="Proteomes" id="UP000267029">
    <property type="component" value="Unassembled WGS sequence"/>
</dbReference>
<reference evidence="1 2" key="2">
    <citation type="submission" date="2018-10" db="EMBL/GenBank/DDBJ databases">
        <authorList>
            <consortium name="Pathogen Informatics"/>
        </authorList>
    </citation>
    <scope>NUCLEOTIDE SEQUENCE [LARGE SCALE GENOMIC DNA]</scope>
</reference>
<name>A0A0R3URC9_MESCO</name>
<gene>
    <name evidence="1" type="ORF">MCOS_LOCUS10435</name>
</gene>
<organism evidence="3">
    <name type="scientific">Mesocestoides corti</name>
    <name type="common">Flatworm</name>
    <dbReference type="NCBI Taxonomy" id="53468"/>
    <lineage>
        <taxon>Eukaryota</taxon>
        <taxon>Metazoa</taxon>
        <taxon>Spiralia</taxon>
        <taxon>Lophotrochozoa</taxon>
        <taxon>Platyhelminthes</taxon>
        <taxon>Cestoda</taxon>
        <taxon>Eucestoda</taxon>
        <taxon>Cyclophyllidea</taxon>
        <taxon>Mesocestoididae</taxon>
        <taxon>Mesocestoides</taxon>
    </lineage>
</organism>
<dbReference type="WBParaSite" id="MCOS_0001043401-mRNA-1">
    <property type="protein sequence ID" value="MCOS_0001043401-mRNA-1"/>
    <property type="gene ID" value="MCOS_0001043401"/>
</dbReference>
<sequence>MERFLRYEEPSSRSRMGMRNLAVAARHIATMSGCSEDIPYAQLLEELFKLFTVDAESILQQRFSWRYRPGERIVDYMAGIHYLVRRGYPGLTQEGFAVANFLWRLPGNLLPDQLPTYIRLS</sequence>
<dbReference type="AlphaFoldDB" id="A0A0R3URC9"/>
<keyword evidence="2" id="KW-1185">Reference proteome</keyword>
<reference evidence="3" key="1">
    <citation type="submission" date="2017-02" db="UniProtKB">
        <authorList>
            <consortium name="WormBaseParasite"/>
        </authorList>
    </citation>
    <scope>IDENTIFICATION</scope>
</reference>
<proteinExistence type="predicted"/>
<evidence type="ECO:0000313" key="1">
    <source>
        <dbReference type="EMBL" id="VDD84432.1"/>
    </source>
</evidence>
<protein>
    <submittedName>
        <fullName evidence="3">Fido domain-containing protein</fullName>
    </submittedName>
</protein>
<evidence type="ECO:0000313" key="2">
    <source>
        <dbReference type="Proteomes" id="UP000267029"/>
    </source>
</evidence>
<dbReference type="EMBL" id="UXSR01006321">
    <property type="protein sequence ID" value="VDD84432.1"/>
    <property type="molecule type" value="Genomic_DNA"/>
</dbReference>
<evidence type="ECO:0000313" key="3">
    <source>
        <dbReference type="WBParaSite" id="MCOS_0001043401-mRNA-1"/>
    </source>
</evidence>
<accession>A0A0R3URC9</accession>